<accession>A0A9J6ZS26</accession>
<reference evidence="2" key="2">
    <citation type="submission" date="2022-06" db="EMBL/GenBank/DDBJ databases">
        <title>Xiashengella guii gen. nov. sp. nov., a bacterium isolated form anaerobic digestion tank.</title>
        <authorList>
            <person name="Huang H."/>
        </authorList>
    </citation>
    <scope>NUCLEOTIDE SEQUENCE</scope>
    <source>
        <strain evidence="2">Ai-910</strain>
    </source>
</reference>
<evidence type="ECO:0000313" key="3">
    <source>
        <dbReference type="Proteomes" id="UP001056426"/>
    </source>
</evidence>
<organism evidence="2 3">
    <name type="scientific">Xiashengella succiniciproducens</name>
    <dbReference type="NCBI Taxonomy" id="2949635"/>
    <lineage>
        <taxon>Bacteria</taxon>
        <taxon>Pseudomonadati</taxon>
        <taxon>Bacteroidota</taxon>
        <taxon>Bacteroidia</taxon>
        <taxon>Marinilabiliales</taxon>
        <taxon>Marinilabiliaceae</taxon>
        <taxon>Xiashengella</taxon>
    </lineage>
</organism>
<reference evidence="2" key="1">
    <citation type="submission" date="2022-05" db="EMBL/GenBank/DDBJ databases">
        <authorList>
            <person name="Sun X."/>
        </authorList>
    </citation>
    <scope>NUCLEOTIDE SEQUENCE</scope>
    <source>
        <strain evidence="2">Ai-910</strain>
    </source>
</reference>
<dbReference type="AlphaFoldDB" id="A0A9J6ZS26"/>
<evidence type="ECO:0000313" key="2">
    <source>
        <dbReference type="EMBL" id="URW80495.1"/>
    </source>
</evidence>
<protein>
    <submittedName>
        <fullName evidence="2">Uncharacterized protein</fullName>
    </submittedName>
</protein>
<keyword evidence="1" id="KW-1133">Transmembrane helix</keyword>
<keyword evidence="1" id="KW-0812">Transmembrane</keyword>
<feature type="transmembrane region" description="Helical" evidence="1">
    <location>
        <begin position="104"/>
        <end position="125"/>
    </location>
</feature>
<keyword evidence="1" id="KW-0472">Membrane</keyword>
<name>A0A9J6ZS26_9BACT</name>
<proteinExistence type="predicted"/>
<dbReference type="EMBL" id="CP098400">
    <property type="protein sequence ID" value="URW80495.1"/>
    <property type="molecule type" value="Genomic_DNA"/>
</dbReference>
<gene>
    <name evidence="2" type="ORF">M9189_03905</name>
</gene>
<evidence type="ECO:0000256" key="1">
    <source>
        <dbReference type="SAM" id="Phobius"/>
    </source>
</evidence>
<keyword evidence="3" id="KW-1185">Reference proteome</keyword>
<dbReference type="Proteomes" id="UP001056426">
    <property type="component" value="Chromosome"/>
</dbReference>
<dbReference type="RefSeq" id="WP_250724752.1">
    <property type="nucleotide sequence ID" value="NZ_CP098400.1"/>
</dbReference>
<sequence length="164" mass="18814">MTDPEYTKKEWIEILNVRLDGTPKEAALYYGLEILPRLMYCLQNSRHSCDLCSRYFEDLNRMTFQIPIWMKDNDPQMKLYQQLIEDVGKHLRDTHRVIPRGMILSRYIVASLGAGALIALAAAYFLSISDMTGMIMLGIVGGIIIGWVTGKIREAVLNKQNRIF</sequence>
<dbReference type="KEGG" id="alkq:M9189_03905"/>
<feature type="transmembrane region" description="Helical" evidence="1">
    <location>
        <begin position="131"/>
        <end position="150"/>
    </location>
</feature>